<proteinExistence type="predicted"/>
<gene>
    <name evidence="2" type="ORF">g.27468</name>
</gene>
<name>A0A1B6GB38_9HEMI</name>
<dbReference type="EMBL" id="GECZ01010128">
    <property type="protein sequence ID" value="JAS59641.1"/>
    <property type="molecule type" value="Transcribed_RNA"/>
</dbReference>
<dbReference type="AlphaFoldDB" id="A0A1B6GB38"/>
<reference evidence="2" key="1">
    <citation type="submission" date="2015-11" db="EMBL/GenBank/DDBJ databases">
        <title>De novo transcriptome assembly of four potential Pierce s Disease insect vectors from Arizona vineyards.</title>
        <authorList>
            <person name="Tassone E.E."/>
        </authorList>
    </citation>
    <scope>NUCLEOTIDE SEQUENCE</scope>
</reference>
<accession>A0A1B6GB38</accession>
<sequence>MGPCGEDDQPGSSDNEQIIDGDETNNKPPPSLFRFFCAVIPIHRILRDHHYIGPKAALCGAPEDPVDEDDKIAAQHTEDYKNARSWEDVRKADRLALRRRRPTRKL</sequence>
<evidence type="ECO:0000313" key="2">
    <source>
        <dbReference type="EMBL" id="JAS59641.1"/>
    </source>
</evidence>
<feature type="region of interest" description="Disordered" evidence="1">
    <location>
        <begin position="1"/>
        <end position="30"/>
    </location>
</feature>
<evidence type="ECO:0000256" key="1">
    <source>
        <dbReference type="SAM" id="MobiDB-lite"/>
    </source>
</evidence>
<organism evidence="2">
    <name type="scientific">Cuerna arida</name>
    <dbReference type="NCBI Taxonomy" id="1464854"/>
    <lineage>
        <taxon>Eukaryota</taxon>
        <taxon>Metazoa</taxon>
        <taxon>Ecdysozoa</taxon>
        <taxon>Arthropoda</taxon>
        <taxon>Hexapoda</taxon>
        <taxon>Insecta</taxon>
        <taxon>Pterygota</taxon>
        <taxon>Neoptera</taxon>
        <taxon>Paraneoptera</taxon>
        <taxon>Hemiptera</taxon>
        <taxon>Auchenorrhyncha</taxon>
        <taxon>Membracoidea</taxon>
        <taxon>Cicadellidae</taxon>
        <taxon>Cicadellinae</taxon>
        <taxon>Proconiini</taxon>
        <taxon>Cuerna</taxon>
    </lineage>
</organism>
<protein>
    <submittedName>
        <fullName evidence="2">Uncharacterized protein</fullName>
    </submittedName>
</protein>